<reference evidence="2" key="1">
    <citation type="submission" date="2019-08" db="EMBL/GenBank/DDBJ databases">
        <title>The genome of the North American firefly Photinus pyralis.</title>
        <authorList>
            <consortium name="Photinus pyralis genome working group"/>
            <person name="Fallon T.R."/>
            <person name="Sander Lower S.E."/>
            <person name="Weng J.-K."/>
        </authorList>
    </citation>
    <scope>NUCLEOTIDE SEQUENCE</scope>
    <source>
        <strain evidence="2">TRF0915ILg1</strain>
        <tissue evidence="2">Whole body</tissue>
    </source>
</reference>
<evidence type="ECO:0000313" key="3">
    <source>
        <dbReference type="Proteomes" id="UP000801492"/>
    </source>
</evidence>
<proteinExistence type="inferred from homology"/>
<dbReference type="Pfam" id="PF00450">
    <property type="entry name" value="Peptidase_S10"/>
    <property type="match status" value="1"/>
</dbReference>
<gene>
    <name evidence="2" type="ORF">ILUMI_15837</name>
</gene>
<dbReference type="AlphaFoldDB" id="A0A8K0CSA6"/>
<dbReference type="GO" id="GO:0004185">
    <property type="term" value="F:serine-type carboxypeptidase activity"/>
    <property type="evidence" value="ECO:0007669"/>
    <property type="project" value="InterPro"/>
</dbReference>
<dbReference type="InterPro" id="IPR029058">
    <property type="entry name" value="AB_hydrolase_fold"/>
</dbReference>
<evidence type="ECO:0000313" key="2">
    <source>
        <dbReference type="EMBL" id="KAF2890336.1"/>
    </source>
</evidence>
<dbReference type="GO" id="GO:0006508">
    <property type="term" value="P:proteolysis"/>
    <property type="evidence" value="ECO:0007669"/>
    <property type="project" value="InterPro"/>
</dbReference>
<sequence>MDGIHQYGYGDYLYQVGLVDVNGRQKLQEKENTATARHYLHIGNITLKLFSNKVYSDFCEDDPKSVALWISKLLDNYPVLFYAGQTDIVCTYPLMVNTIRNLRFNGSECYKTAIRHKWYVDGDLVGYVKRCKKLIEILVRNANHA</sequence>
<comment type="caution">
    <text evidence="2">The sequence shown here is derived from an EMBL/GenBank/DDBJ whole genome shotgun (WGS) entry which is preliminary data.</text>
</comment>
<dbReference type="OrthoDB" id="443318at2759"/>
<dbReference type="Gene3D" id="3.40.50.1820">
    <property type="entry name" value="alpha/beta hydrolase"/>
    <property type="match status" value="1"/>
</dbReference>
<dbReference type="SUPFAM" id="SSF53474">
    <property type="entry name" value="alpha/beta-Hydrolases"/>
    <property type="match status" value="1"/>
</dbReference>
<evidence type="ECO:0000256" key="1">
    <source>
        <dbReference type="ARBA" id="ARBA00009431"/>
    </source>
</evidence>
<dbReference type="InterPro" id="IPR001563">
    <property type="entry name" value="Peptidase_S10"/>
</dbReference>
<protein>
    <submittedName>
        <fullName evidence="2">Uncharacterized protein</fullName>
    </submittedName>
</protein>
<comment type="similarity">
    <text evidence="1">Belongs to the peptidase S10 family.</text>
</comment>
<keyword evidence="3" id="KW-1185">Reference proteome</keyword>
<dbReference type="Proteomes" id="UP000801492">
    <property type="component" value="Unassembled WGS sequence"/>
</dbReference>
<organism evidence="2 3">
    <name type="scientific">Ignelater luminosus</name>
    <name type="common">Cucubano</name>
    <name type="synonym">Pyrophorus luminosus</name>
    <dbReference type="NCBI Taxonomy" id="2038154"/>
    <lineage>
        <taxon>Eukaryota</taxon>
        <taxon>Metazoa</taxon>
        <taxon>Ecdysozoa</taxon>
        <taxon>Arthropoda</taxon>
        <taxon>Hexapoda</taxon>
        <taxon>Insecta</taxon>
        <taxon>Pterygota</taxon>
        <taxon>Neoptera</taxon>
        <taxon>Endopterygota</taxon>
        <taxon>Coleoptera</taxon>
        <taxon>Polyphaga</taxon>
        <taxon>Elateriformia</taxon>
        <taxon>Elateroidea</taxon>
        <taxon>Elateridae</taxon>
        <taxon>Agrypninae</taxon>
        <taxon>Pyrophorini</taxon>
        <taxon>Ignelater</taxon>
    </lineage>
</organism>
<name>A0A8K0CSA6_IGNLU</name>
<accession>A0A8K0CSA6</accession>
<dbReference type="EMBL" id="VTPC01054444">
    <property type="protein sequence ID" value="KAF2890336.1"/>
    <property type="molecule type" value="Genomic_DNA"/>
</dbReference>
<feature type="non-terminal residue" evidence="2">
    <location>
        <position position="1"/>
    </location>
</feature>